<dbReference type="InterPro" id="IPR029063">
    <property type="entry name" value="SAM-dependent_MTases_sf"/>
</dbReference>
<gene>
    <name evidence="2" type="ORF">BKA15_002199</name>
</gene>
<keyword evidence="2" id="KW-0489">Methyltransferase</keyword>
<feature type="domain" description="Methyltransferase FkbM" evidence="1">
    <location>
        <begin position="47"/>
        <end position="221"/>
    </location>
</feature>
<dbReference type="Proteomes" id="UP000569914">
    <property type="component" value="Unassembled WGS sequence"/>
</dbReference>
<sequence length="254" mass="28302">MSTDQLLPTRHPNRPAAALRLSATIGVAEPEILGLDQLVRPGDVCFDIGAGYGMYTFPLADLVGPAGRVYAFEPLPVPHRILSTLHRRTRLDQVIIRRAAVGPVAGDQELVLPYRFGLPIHGWAHLNSGQVRSGRRISFSTTRILPTPVITIDDVCREQEVERVTFLKIDVEGFEPAVLAGAKEVLTRDRPTLLLEIEDRHLDKYGHSAAEVADSLRRLGYPMLAWRDRRWTPVTEVTTQGRNYLFSSDPAGLR</sequence>
<accession>A0A7Y9I6D3</accession>
<dbReference type="InterPro" id="IPR006342">
    <property type="entry name" value="FkbM_mtfrase"/>
</dbReference>
<comment type="caution">
    <text evidence="2">The sequence shown here is derived from an EMBL/GenBank/DDBJ whole genome shotgun (WGS) entry which is preliminary data.</text>
</comment>
<dbReference type="PANTHER" id="PTHR34203">
    <property type="entry name" value="METHYLTRANSFERASE, FKBM FAMILY PROTEIN"/>
    <property type="match status" value="1"/>
</dbReference>
<reference evidence="2 3" key="1">
    <citation type="submission" date="2020-07" db="EMBL/GenBank/DDBJ databases">
        <title>Sequencing the genomes of 1000 actinobacteria strains.</title>
        <authorList>
            <person name="Klenk H.-P."/>
        </authorList>
    </citation>
    <scope>NUCLEOTIDE SEQUENCE [LARGE SCALE GENOMIC DNA]</scope>
    <source>
        <strain evidence="2 3">DSM 22083</strain>
    </source>
</reference>
<evidence type="ECO:0000313" key="3">
    <source>
        <dbReference type="Proteomes" id="UP000569914"/>
    </source>
</evidence>
<name>A0A7Y9I6D3_9ACTN</name>
<dbReference type="GO" id="GO:0008168">
    <property type="term" value="F:methyltransferase activity"/>
    <property type="evidence" value="ECO:0007669"/>
    <property type="project" value="UniProtKB-KW"/>
</dbReference>
<protein>
    <submittedName>
        <fullName evidence="2">FkbM family methyltransferase</fullName>
    </submittedName>
</protein>
<dbReference type="InterPro" id="IPR052514">
    <property type="entry name" value="SAM-dependent_MTase"/>
</dbReference>
<dbReference type="NCBIfam" id="TIGR01444">
    <property type="entry name" value="fkbM_fam"/>
    <property type="match status" value="1"/>
</dbReference>
<dbReference type="AlphaFoldDB" id="A0A7Y9I6D3"/>
<dbReference type="Gene3D" id="3.40.50.150">
    <property type="entry name" value="Vaccinia Virus protein VP39"/>
    <property type="match status" value="1"/>
</dbReference>
<organism evidence="2 3">
    <name type="scientific">Microlunatus parietis</name>
    <dbReference type="NCBI Taxonomy" id="682979"/>
    <lineage>
        <taxon>Bacteria</taxon>
        <taxon>Bacillati</taxon>
        <taxon>Actinomycetota</taxon>
        <taxon>Actinomycetes</taxon>
        <taxon>Propionibacteriales</taxon>
        <taxon>Propionibacteriaceae</taxon>
        <taxon>Microlunatus</taxon>
    </lineage>
</organism>
<proteinExistence type="predicted"/>
<evidence type="ECO:0000259" key="1">
    <source>
        <dbReference type="Pfam" id="PF05050"/>
    </source>
</evidence>
<dbReference type="GO" id="GO:0032259">
    <property type="term" value="P:methylation"/>
    <property type="evidence" value="ECO:0007669"/>
    <property type="project" value="UniProtKB-KW"/>
</dbReference>
<dbReference type="EMBL" id="JACCBU010000001">
    <property type="protein sequence ID" value="NYE70870.1"/>
    <property type="molecule type" value="Genomic_DNA"/>
</dbReference>
<evidence type="ECO:0000313" key="2">
    <source>
        <dbReference type="EMBL" id="NYE70870.1"/>
    </source>
</evidence>
<dbReference type="PANTHER" id="PTHR34203:SF15">
    <property type="entry name" value="SLL1173 PROTEIN"/>
    <property type="match status" value="1"/>
</dbReference>
<keyword evidence="3" id="KW-1185">Reference proteome</keyword>
<keyword evidence="2" id="KW-0808">Transferase</keyword>
<dbReference type="RefSeq" id="WP_179750641.1">
    <property type="nucleotide sequence ID" value="NZ_JACCBU010000001.1"/>
</dbReference>
<dbReference type="SUPFAM" id="SSF53335">
    <property type="entry name" value="S-adenosyl-L-methionine-dependent methyltransferases"/>
    <property type="match status" value="1"/>
</dbReference>
<dbReference type="Pfam" id="PF05050">
    <property type="entry name" value="Methyltransf_21"/>
    <property type="match status" value="1"/>
</dbReference>